<dbReference type="Pfam" id="PF00001">
    <property type="entry name" value="7tm_1"/>
    <property type="match status" value="1"/>
</dbReference>
<keyword evidence="2" id="KW-1003">Cell membrane</keyword>
<dbReference type="PANTHER" id="PTHR26452">
    <property type="entry name" value="OLFACTORY RECEPTOR"/>
    <property type="match status" value="1"/>
</dbReference>
<dbReference type="GO" id="GO:0004984">
    <property type="term" value="F:olfactory receptor activity"/>
    <property type="evidence" value="ECO:0007669"/>
    <property type="project" value="InterPro"/>
</dbReference>
<dbReference type="Gene3D" id="1.20.1070.10">
    <property type="entry name" value="Rhodopsin 7-helix transmembrane proteins"/>
    <property type="match status" value="1"/>
</dbReference>
<evidence type="ECO:0000256" key="1">
    <source>
        <dbReference type="ARBA" id="ARBA00004651"/>
    </source>
</evidence>
<evidence type="ECO:0000256" key="9">
    <source>
        <dbReference type="ARBA" id="ARBA00023224"/>
    </source>
</evidence>
<evidence type="ECO:0000256" key="5">
    <source>
        <dbReference type="ARBA" id="ARBA00022989"/>
    </source>
</evidence>
<protein>
    <recommendedName>
        <fullName evidence="12">G-protein coupled receptors family 1 profile domain-containing protein</fullName>
    </recommendedName>
</protein>
<gene>
    <name evidence="13" type="ORF">GDO78_018778</name>
</gene>
<dbReference type="PRINTS" id="PR00245">
    <property type="entry name" value="OLFACTORYR"/>
</dbReference>
<keyword evidence="3 10" id="KW-0812">Transmembrane</keyword>
<keyword evidence="6 10" id="KW-0297">G-protein coupled receptor</keyword>
<keyword evidence="7 11" id="KW-0472">Membrane</keyword>
<comment type="similarity">
    <text evidence="10">Belongs to the G-protein coupled receptor 1 family.</text>
</comment>
<dbReference type="InterPro" id="IPR000725">
    <property type="entry name" value="Olfact_rcpt"/>
</dbReference>
<dbReference type="InterPro" id="IPR000276">
    <property type="entry name" value="GPCR_Rhodpsn"/>
</dbReference>
<feature type="domain" description="G-protein coupled receptors family 1 profile" evidence="12">
    <location>
        <begin position="21"/>
        <end position="124"/>
    </location>
</feature>
<evidence type="ECO:0000256" key="4">
    <source>
        <dbReference type="ARBA" id="ARBA00022725"/>
    </source>
</evidence>
<dbReference type="PROSITE" id="PS00237">
    <property type="entry name" value="G_PROTEIN_RECEP_F1_1"/>
    <property type="match status" value="1"/>
</dbReference>
<dbReference type="GO" id="GO:0005886">
    <property type="term" value="C:plasma membrane"/>
    <property type="evidence" value="ECO:0007669"/>
    <property type="project" value="UniProtKB-SubCell"/>
</dbReference>
<dbReference type="AlphaFoldDB" id="A0A8J6EJK9"/>
<dbReference type="GO" id="GO:0004930">
    <property type="term" value="F:G protein-coupled receptor activity"/>
    <property type="evidence" value="ECO:0007669"/>
    <property type="project" value="UniProtKB-KW"/>
</dbReference>
<keyword evidence="14" id="KW-1185">Reference proteome</keyword>
<dbReference type="SUPFAM" id="SSF81321">
    <property type="entry name" value="Family A G protein-coupled receptor-like"/>
    <property type="match status" value="1"/>
</dbReference>
<evidence type="ECO:0000256" key="8">
    <source>
        <dbReference type="ARBA" id="ARBA00023170"/>
    </source>
</evidence>
<dbReference type="Proteomes" id="UP000770717">
    <property type="component" value="Unassembled WGS sequence"/>
</dbReference>
<feature type="transmembrane region" description="Helical" evidence="11">
    <location>
        <begin position="7"/>
        <end position="31"/>
    </location>
</feature>
<comment type="caution">
    <text evidence="13">The sequence shown here is derived from an EMBL/GenBank/DDBJ whole genome shotgun (WGS) entry which is preliminary data.</text>
</comment>
<feature type="transmembrane region" description="Helical" evidence="11">
    <location>
        <begin position="68"/>
        <end position="91"/>
    </location>
</feature>
<evidence type="ECO:0000256" key="2">
    <source>
        <dbReference type="ARBA" id="ARBA00022475"/>
    </source>
</evidence>
<dbReference type="InterPro" id="IPR017452">
    <property type="entry name" value="GPCR_Rhodpsn_7TM"/>
</dbReference>
<evidence type="ECO:0000256" key="11">
    <source>
        <dbReference type="SAM" id="Phobius"/>
    </source>
</evidence>
<sequence>MVAHIPFFFIFLLVYMLTIIGNLILFLLIIASPALKSPMYFLCNLSTLDIVYTSVTCPKLFVSNSGSISYVGCMVHLFFCVAFWNTEYFLLTAMSYDRYVAICKPLHYTIIMNRRLCIISVTGT</sequence>
<organism evidence="13 14">
    <name type="scientific">Eleutherodactylus coqui</name>
    <name type="common">Puerto Rican coqui</name>
    <dbReference type="NCBI Taxonomy" id="57060"/>
    <lineage>
        <taxon>Eukaryota</taxon>
        <taxon>Metazoa</taxon>
        <taxon>Chordata</taxon>
        <taxon>Craniata</taxon>
        <taxon>Vertebrata</taxon>
        <taxon>Euteleostomi</taxon>
        <taxon>Amphibia</taxon>
        <taxon>Batrachia</taxon>
        <taxon>Anura</taxon>
        <taxon>Neobatrachia</taxon>
        <taxon>Hyloidea</taxon>
        <taxon>Eleutherodactylidae</taxon>
        <taxon>Eleutherodactylinae</taxon>
        <taxon>Eleutherodactylus</taxon>
        <taxon>Eleutherodactylus</taxon>
    </lineage>
</organism>
<dbReference type="EMBL" id="WNTK01000349">
    <property type="protein sequence ID" value="KAG9470130.1"/>
    <property type="molecule type" value="Genomic_DNA"/>
</dbReference>
<evidence type="ECO:0000256" key="7">
    <source>
        <dbReference type="ARBA" id="ARBA00023136"/>
    </source>
</evidence>
<evidence type="ECO:0000259" key="12">
    <source>
        <dbReference type="PROSITE" id="PS50262"/>
    </source>
</evidence>
<dbReference type="InterPro" id="IPR050516">
    <property type="entry name" value="Olfactory_GPCR"/>
</dbReference>
<reference evidence="13" key="1">
    <citation type="thesis" date="2020" institute="ProQuest LLC" country="789 East Eisenhower Parkway, Ann Arbor, MI, USA">
        <title>Comparative Genomics and Chromosome Evolution.</title>
        <authorList>
            <person name="Mudd A.B."/>
        </authorList>
    </citation>
    <scope>NUCLEOTIDE SEQUENCE</scope>
    <source>
        <strain evidence="13">HN-11 Male</strain>
        <tissue evidence="13">Kidney and liver</tissue>
    </source>
</reference>
<evidence type="ECO:0000256" key="6">
    <source>
        <dbReference type="ARBA" id="ARBA00023040"/>
    </source>
</evidence>
<evidence type="ECO:0000256" key="10">
    <source>
        <dbReference type="RuleBase" id="RU000688"/>
    </source>
</evidence>
<name>A0A8J6EJK9_ELECQ</name>
<evidence type="ECO:0000256" key="3">
    <source>
        <dbReference type="ARBA" id="ARBA00022692"/>
    </source>
</evidence>
<dbReference type="PROSITE" id="PS50262">
    <property type="entry name" value="G_PROTEIN_RECEP_F1_2"/>
    <property type="match status" value="1"/>
</dbReference>
<evidence type="ECO:0000313" key="13">
    <source>
        <dbReference type="EMBL" id="KAG9470130.1"/>
    </source>
</evidence>
<evidence type="ECO:0000313" key="14">
    <source>
        <dbReference type="Proteomes" id="UP000770717"/>
    </source>
</evidence>
<keyword evidence="9 10" id="KW-0807">Transducer</keyword>
<accession>A0A8J6EJK9</accession>
<comment type="subcellular location">
    <subcellularLocation>
        <location evidence="1">Cell membrane</location>
        <topology evidence="1">Multi-pass membrane protein</topology>
    </subcellularLocation>
</comment>
<keyword evidence="5 11" id="KW-1133">Transmembrane helix</keyword>
<keyword evidence="4" id="KW-0552">Olfaction</keyword>
<proteinExistence type="inferred from homology"/>
<dbReference type="OrthoDB" id="5967898at2759"/>
<keyword evidence="8 10" id="KW-0675">Receptor</keyword>
<keyword evidence="4" id="KW-0716">Sensory transduction</keyword>
<dbReference type="PRINTS" id="PR00237">
    <property type="entry name" value="GPCRRHODOPSN"/>
</dbReference>